<evidence type="ECO:0000313" key="4">
    <source>
        <dbReference type="Proteomes" id="UP000661112"/>
    </source>
</evidence>
<dbReference type="SFLD" id="SFLDS00019">
    <property type="entry name" value="Glutathione_Transferase_(cytos"/>
    <property type="match status" value="1"/>
</dbReference>
<comment type="caution">
    <text evidence="3">The sequence shown here is derived from an EMBL/GenBank/DDBJ whole genome shotgun (WGS) entry which is preliminary data.</text>
</comment>
<keyword evidence="4" id="KW-1185">Reference proteome</keyword>
<protein>
    <submittedName>
        <fullName evidence="3">Glutathione S-transferase family protein</fullName>
    </submittedName>
</protein>
<feature type="domain" description="GST N-terminal" evidence="1">
    <location>
        <begin position="1"/>
        <end position="80"/>
    </location>
</feature>
<dbReference type="SUPFAM" id="SSF47616">
    <property type="entry name" value="GST C-terminal domain-like"/>
    <property type="match status" value="1"/>
</dbReference>
<dbReference type="PROSITE" id="PS50405">
    <property type="entry name" value="GST_CTER"/>
    <property type="match status" value="1"/>
</dbReference>
<dbReference type="InterPro" id="IPR004046">
    <property type="entry name" value="GST_C"/>
</dbReference>
<organism evidence="3 4">
    <name type="scientific">Anabaena azotica FACHB-119</name>
    <dbReference type="NCBI Taxonomy" id="947527"/>
    <lineage>
        <taxon>Bacteria</taxon>
        <taxon>Bacillati</taxon>
        <taxon>Cyanobacteriota</taxon>
        <taxon>Cyanophyceae</taxon>
        <taxon>Nostocales</taxon>
        <taxon>Nostocaceae</taxon>
        <taxon>Anabaena</taxon>
        <taxon>Anabaena azotica</taxon>
    </lineage>
</organism>
<gene>
    <name evidence="3" type="ORF">H6G83_27675</name>
</gene>
<dbReference type="InterPro" id="IPR040079">
    <property type="entry name" value="Glutathione_S-Trfase"/>
</dbReference>
<dbReference type="PROSITE" id="PS50404">
    <property type="entry name" value="GST_NTER"/>
    <property type="match status" value="1"/>
</dbReference>
<dbReference type="PANTHER" id="PTHR43968:SF6">
    <property type="entry name" value="GLUTATHIONE S-TRANSFERASE OMEGA"/>
    <property type="match status" value="1"/>
</dbReference>
<dbReference type="CDD" id="cd00299">
    <property type="entry name" value="GST_C_family"/>
    <property type="match status" value="1"/>
</dbReference>
<feature type="domain" description="GST C-terminal" evidence="2">
    <location>
        <begin position="85"/>
        <end position="210"/>
    </location>
</feature>
<dbReference type="SUPFAM" id="SSF52833">
    <property type="entry name" value="Thioredoxin-like"/>
    <property type="match status" value="1"/>
</dbReference>
<dbReference type="InterPro" id="IPR050983">
    <property type="entry name" value="GST_Omega/HSP26"/>
</dbReference>
<accession>A0ABR8DB59</accession>
<sequence>MKLYYAPGSSFCQRVLIALLEKSINFTPWQVNLFDPQVRSHYLQINPFGKIPTLITDDGQVIFEASIIIQYLEAQFPHAPHLIPTDPELALEVRLLERVVDVYINGGREALFADTQRPIDQRGGKQVIKAKRLLETACALLEDKLQGRTWLAGEEFSLADCAAAPTLTYLRMVYSYQHLPNLTDYVRRLESRPSVVQVQNYGYEQMKQMLAALQYPLELPPLEAVPTT</sequence>
<dbReference type="SFLD" id="SFLDG00358">
    <property type="entry name" value="Main_(cytGST)"/>
    <property type="match status" value="1"/>
</dbReference>
<dbReference type="RefSeq" id="WP_190478041.1">
    <property type="nucleotide sequence ID" value="NZ_JACJSG010000049.1"/>
</dbReference>
<dbReference type="EMBL" id="JACJSG010000049">
    <property type="protein sequence ID" value="MBD2504344.1"/>
    <property type="molecule type" value="Genomic_DNA"/>
</dbReference>
<dbReference type="InterPro" id="IPR010987">
    <property type="entry name" value="Glutathione-S-Trfase_C-like"/>
</dbReference>
<dbReference type="InterPro" id="IPR036249">
    <property type="entry name" value="Thioredoxin-like_sf"/>
</dbReference>
<dbReference type="PANTHER" id="PTHR43968">
    <property type="match status" value="1"/>
</dbReference>
<dbReference type="CDD" id="cd00570">
    <property type="entry name" value="GST_N_family"/>
    <property type="match status" value="1"/>
</dbReference>
<evidence type="ECO:0000259" key="1">
    <source>
        <dbReference type="PROSITE" id="PS50404"/>
    </source>
</evidence>
<reference evidence="3 4" key="1">
    <citation type="journal article" date="2020" name="ISME J.">
        <title>Comparative genomics reveals insights into cyanobacterial evolution and habitat adaptation.</title>
        <authorList>
            <person name="Chen M.Y."/>
            <person name="Teng W.K."/>
            <person name="Zhao L."/>
            <person name="Hu C.X."/>
            <person name="Zhou Y.K."/>
            <person name="Han B.P."/>
            <person name="Song L.R."/>
            <person name="Shu W.S."/>
        </authorList>
    </citation>
    <scope>NUCLEOTIDE SEQUENCE [LARGE SCALE GENOMIC DNA]</scope>
    <source>
        <strain evidence="3 4">FACHB-119</strain>
    </source>
</reference>
<dbReference type="Pfam" id="PF13417">
    <property type="entry name" value="GST_N_3"/>
    <property type="match status" value="1"/>
</dbReference>
<name>A0ABR8DB59_9NOST</name>
<evidence type="ECO:0000259" key="2">
    <source>
        <dbReference type="PROSITE" id="PS50405"/>
    </source>
</evidence>
<dbReference type="InterPro" id="IPR004045">
    <property type="entry name" value="Glutathione_S-Trfase_N"/>
</dbReference>
<dbReference type="Gene3D" id="1.20.1050.10">
    <property type="match status" value="1"/>
</dbReference>
<proteinExistence type="predicted"/>
<evidence type="ECO:0000313" key="3">
    <source>
        <dbReference type="EMBL" id="MBD2504344.1"/>
    </source>
</evidence>
<dbReference type="Proteomes" id="UP000661112">
    <property type="component" value="Unassembled WGS sequence"/>
</dbReference>
<dbReference type="Gene3D" id="3.40.30.10">
    <property type="entry name" value="Glutaredoxin"/>
    <property type="match status" value="1"/>
</dbReference>
<dbReference type="InterPro" id="IPR036282">
    <property type="entry name" value="Glutathione-S-Trfase_C_sf"/>
</dbReference>
<dbReference type="Pfam" id="PF00043">
    <property type="entry name" value="GST_C"/>
    <property type="match status" value="1"/>
</dbReference>